<feature type="binding site" evidence="5">
    <location>
        <position position="66"/>
    </location>
    <ligand>
        <name>Mg(2+)</name>
        <dbReference type="ChEBI" id="CHEBI:18420"/>
        <label>1</label>
    </ligand>
</feature>
<dbReference type="InterPro" id="IPR036691">
    <property type="entry name" value="Endo/exonu/phosph_ase_sf"/>
</dbReference>
<evidence type="ECO:0000256" key="6">
    <source>
        <dbReference type="PIRSR" id="PIRSR604808-3"/>
    </source>
</evidence>
<dbReference type="PANTHER" id="PTHR22748:SF26">
    <property type="entry name" value="ENDONUCLEASE_EXONUCLEASE_PHOSPHATASE DOMAIN-CONTAINING PROTEIN"/>
    <property type="match status" value="1"/>
</dbReference>
<dbReference type="GO" id="GO:0005634">
    <property type="term" value="C:nucleus"/>
    <property type="evidence" value="ECO:0007669"/>
    <property type="project" value="TreeGrafter"/>
</dbReference>
<dbReference type="GO" id="GO:0008081">
    <property type="term" value="F:phosphoric diester hydrolase activity"/>
    <property type="evidence" value="ECO:0007669"/>
    <property type="project" value="TreeGrafter"/>
</dbReference>
<dbReference type="InterPro" id="IPR005135">
    <property type="entry name" value="Endo/exonuclease/phosphatase"/>
</dbReference>
<feature type="site" description="Important for catalytic activity" evidence="6">
    <location>
        <position position="267"/>
    </location>
</feature>
<evidence type="ECO:0000256" key="5">
    <source>
        <dbReference type="PIRSR" id="PIRSR604808-2"/>
    </source>
</evidence>
<proteinExistence type="inferred from homology"/>
<feature type="domain" description="Endonuclease/exonuclease/phosphatase" evidence="8">
    <location>
        <begin position="63"/>
        <end position="293"/>
    </location>
</feature>
<evidence type="ECO:0000313" key="9">
    <source>
        <dbReference type="EMBL" id="KAJ7752506.1"/>
    </source>
</evidence>
<dbReference type="CDD" id="cd09076">
    <property type="entry name" value="L1-EN"/>
    <property type="match status" value="1"/>
</dbReference>
<dbReference type="SUPFAM" id="SSF56219">
    <property type="entry name" value="DNase I-like"/>
    <property type="match status" value="1"/>
</dbReference>
<feature type="binding site" evidence="5">
    <location>
        <position position="206"/>
    </location>
    <ligand>
        <name>Mg(2+)</name>
        <dbReference type="ChEBI" id="CHEBI:18420"/>
        <label>1</label>
    </ligand>
</feature>
<evidence type="ECO:0000256" key="4">
    <source>
        <dbReference type="ARBA" id="ARBA00022842"/>
    </source>
</evidence>
<keyword evidence="9" id="KW-0255">Endonuclease</keyword>
<evidence type="ECO:0000256" key="3">
    <source>
        <dbReference type="ARBA" id="ARBA00022801"/>
    </source>
</evidence>
<evidence type="ECO:0000256" key="7">
    <source>
        <dbReference type="SAM" id="MobiDB-lite"/>
    </source>
</evidence>
<feature type="binding site" evidence="5">
    <location>
        <position position="208"/>
    </location>
    <ligand>
        <name>Mg(2+)</name>
        <dbReference type="ChEBI" id="CHEBI:18420"/>
        <label>1</label>
    </ligand>
</feature>
<dbReference type="EMBL" id="JARJLG010000074">
    <property type="protein sequence ID" value="KAJ7752506.1"/>
    <property type="molecule type" value="Genomic_DNA"/>
</dbReference>
<organism evidence="9 10">
    <name type="scientific">Mycena maculata</name>
    <dbReference type="NCBI Taxonomy" id="230809"/>
    <lineage>
        <taxon>Eukaryota</taxon>
        <taxon>Fungi</taxon>
        <taxon>Dikarya</taxon>
        <taxon>Basidiomycota</taxon>
        <taxon>Agaricomycotina</taxon>
        <taxon>Agaricomycetes</taxon>
        <taxon>Agaricomycetidae</taxon>
        <taxon>Agaricales</taxon>
        <taxon>Marasmiineae</taxon>
        <taxon>Mycenaceae</taxon>
        <taxon>Mycena</taxon>
    </lineage>
</organism>
<reference evidence="9" key="1">
    <citation type="submission" date="2023-03" db="EMBL/GenBank/DDBJ databases">
        <title>Massive genome expansion in bonnet fungi (Mycena s.s.) driven by repeated elements and novel gene families across ecological guilds.</title>
        <authorList>
            <consortium name="Lawrence Berkeley National Laboratory"/>
            <person name="Harder C.B."/>
            <person name="Miyauchi S."/>
            <person name="Viragh M."/>
            <person name="Kuo A."/>
            <person name="Thoen E."/>
            <person name="Andreopoulos B."/>
            <person name="Lu D."/>
            <person name="Skrede I."/>
            <person name="Drula E."/>
            <person name="Henrissat B."/>
            <person name="Morin E."/>
            <person name="Kohler A."/>
            <person name="Barry K."/>
            <person name="LaButti K."/>
            <person name="Morin E."/>
            <person name="Salamov A."/>
            <person name="Lipzen A."/>
            <person name="Mereny Z."/>
            <person name="Hegedus B."/>
            <person name="Baldrian P."/>
            <person name="Stursova M."/>
            <person name="Weitz H."/>
            <person name="Taylor A."/>
            <person name="Grigoriev I.V."/>
            <person name="Nagy L.G."/>
            <person name="Martin F."/>
            <person name="Kauserud H."/>
        </authorList>
    </citation>
    <scope>NUCLEOTIDE SEQUENCE</scope>
    <source>
        <strain evidence="9">CBHHK188m</strain>
    </source>
</reference>
<keyword evidence="2 5" id="KW-0479">Metal-binding</keyword>
<dbReference type="GO" id="GO:0006284">
    <property type="term" value="P:base-excision repair"/>
    <property type="evidence" value="ECO:0007669"/>
    <property type="project" value="TreeGrafter"/>
</dbReference>
<dbReference type="InterPro" id="IPR004808">
    <property type="entry name" value="AP_endonuc_1"/>
</dbReference>
<dbReference type="GO" id="GO:0046872">
    <property type="term" value="F:metal ion binding"/>
    <property type="evidence" value="ECO:0007669"/>
    <property type="project" value="UniProtKB-KW"/>
</dbReference>
<dbReference type="GO" id="GO:0008311">
    <property type="term" value="F:double-stranded DNA 3'-5' DNA exonuclease activity"/>
    <property type="evidence" value="ECO:0007669"/>
    <property type="project" value="TreeGrafter"/>
</dbReference>
<evidence type="ECO:0000259" key="8">
    <source>
        <dbReference type="Pfam" id="PF03372"/>
    </source>
</evidence>
<keyword evidence="3" id="KW-0378">Hydrolase</keyword>
<gene>
    <name evidence="9" type="ORF">DFH07DRAFT_868833</name>
</gene>
<comment type="caution">
    <text evidence="9">The sequence shown here is derived from an EMBL/GenBank/DDBJ whole genome shotgun (WGS) entry which is preliminary data.</text>
</comment>
<feature type="region of interest" description="Disordered" evidence="7">
    <location>
        <begin position="1"/>
        <end position="29"/>
    </location>
</feature>
<dbReference type="Pfam" id="PF03372">
    <property type="entry name" value="Exo_endo_phos"/>
    <property type="match status" value="1"/>
</dbReference>
<protein>
    <submittedName>
        <fullName evidence="9">Endonuclease/exonuclease/phosphatase</fullName>
    </submittedName>
</protein>
<evidence type="ECO:0000256" key="2">
    <source>
        <dbReference type="ARBA" id="ARBA00022723"/>
    </source>
</evidence>
<keyword evidence="10" id="KW-1185">Reference proteome</keyword>
<comment type="similarity">
    <text evidence="1">Belongs to the DNA repair enzymes AP/ExoA family.</text>
</comment>
<dbReference type="PANTHER" id="PTHR22748">
    <property type="entry name" value="AP ENDONUCLEASE"/>
    <property type="match status" value="1"/>
</dbReference>
<dbReference type="Proteomes" id="UP001215280">
    <property type="component" value="Unassembled WGS sequence"/>
</dbReference>
<name>A0AAD7NAT6_9AGAR</name>
<dbReference type="Gene3D" id="3.60.10.10">
    <property type="entry name" value="Endonuclease/exonuclease/phosphatase"/>
    <property type="match status" value="1"/>
</dbReference>
<dbReference type="GO" id="GO:0003906">
    <property type="term" value="F:DNA-(apurinic or apyrimidinic site) endonuclease activity"/>
    <property type="evidence" value="ECO:0007669"/>
    <property type="project" value="TreeGrafter"/>
</dbReference>
<comment type="cofactor">
    <cofactor evidence="5">
        <name>Mg(2+)</name>
        <dbReference type="ChEBI" id="CHEBI:18420"/>
    </cofactor>
    <cofactor evidence="5">
        <name>Mn(2+)</name>
        <dbReference type="ChEBI" id="CHEBI:29035"/>
    </cofactor>
    <text evidence="5">Probably binds two magnesium or manganese ions per subunit.</text>
</comment>
<keyword evidence="9" id="KW-0540">Nuclease</keyword>
<accession>A0AAD7NAT6</accession>
<feature type="site" description="Transition state stabilizer" evidence="6">
    <location>
        <position position="208"/>
    </location>
</feature>
<dbReference type="AlphaFoldDB" id="A0AAD7NAT6"/>
<evidence type="ECO:0000313" key="10">
    <source>
        <dbReference type="Proteomes" id="UP001215280"/>
    </source>
</evidence>
<keyword evidence="5" id="KW-0464">Manganese</keyword>
<keyword evidence="4 5" id="KW-0460">Magnesium</keyword>
<evidence type="ECO:0000256" key="1">
    <source>
        <dbReference type="ARBA" id="ARBA00007092"/>
    </source>
</evidence>
<feature type="binding site" evidence="5">
    <location>
        <position position="97"/>
    </location>
    <ligand>
        <name>Mg(2+)</name>
        <dbReference type="ChEBI" id="CHEBI:18420"/>
        <label>1</label>
    </ligand>
</feature>
<sequence>MPLRPAENNGLRNEPPNPAPPQPRSQRVRRQLIAQNQRQLNAQPQKGRKRKIKKRTKGWIKVCTLNMRGRYHNAEDKWMRINQIMRDRKIGILALQETHLSPNEVDNLHKIFEKTLQIYATIDPANSQSKGVAIVVNKEISNIVGIKTNELIPGRALHLTIPWHGDSKRTVLAAYSPNDAAENARFLELLEFKTRNLPKPDFVLGDFNMVEDLIDRLPHHKDPTAVVDAMRNLKARLQLHDGWRHTYPDIKAYTFLQSATGSQSRIDRILVTSDILKNCSDWPIESPGIYTDHQLVSVRYSDPKMPFIGKGRWVLSLRLLRDEKVMEQVYAVGKEMETRMENVKNKRTFEENPQTIFKNFKDEITTIFRDRDKVLVPKLDKEIRGMKSDLKNMLNNPLMGDEERKTESAALQAKIDSTERARFAKIQTSRRTSTTRSANTAM</sequence>